<accession>A0A316YS60</accession>
<dbReference type="EMBL" id="KZ819635">
    <property type="protein sequence ID" value="PWN91856.1"/>
    <property type="molecule type" value="Genomic_DNA"/>
</dbReference>
<comment type="cofactor">
    <cofactor evidence="1 7">
        <name>heme</name>
        <dbReference type="ChEBI" id="CHEBI:30413"/>
    </cofactor>
</comment>
<keyword evidence="3 7" id="KW-0479">Metal-binding</keyword>
<keyword evidence="9" id="KW-0472">Membrane</keyword>
<dbReference type="OrthoDB" id="6692864at2759"/>
<proteinExistence type="inferred from homology"/>
<evidence type="ECO:0000256" key="9">
    <source>
        <dbReference type="SAM" id="Phobius"/>
    </source>
</evidence>
<dbReference type="SUPFAM" id="SSF48264">
    <property type="entry name" value="Cytochrome P450"/>
    <property type="match status" value="1"/>
</dbReference>
<dbReference type="PROSITE" id="PS00086">
    <property type="entry name" value="CYTOCHROME_P450"/>
    <property type="match status" value="1"/>
</dbReference>
<dbReference type="Proteomes" id="UP000245768">
    <property type="component" value="Unassembled WGS sequence"/>
</dbReference>
<feature type="binding site" description="axial binding residue" evidence="7">
    <location>
        <position position="510"/>
    </location>
    <ligand>
        <name>heme</name>
        <dbReference type="ChEBI" id="CHEBI:30413"/>
    </ligand>
    <ligandPart>
        <name>Fe</name>
        <dbReference type="ChEBI" id="CHEBI:18248"/>
    </ligandPart>
</feature>
<evidence type="ECO:0000256" key="5">
    <source>
        <dbReference type="ARBA" id="ARBA00023004"/>
    </source>
</evidence>
<evidence type="ECO:0000256" key="7">
    <source>
        <dbReference type="PIRSR" id="PIRSR602401-1"/>
    </source>
</evidence>
<dbReference type="GO" id="GO:0005506">
    <property type="term" value="F:iron ion binding"/>
    <property type="evidence" value="ECO:0007669"/>
    <property type="project" value="InterPro"/>
</dbReference>
<name>A0A316YS60_9BASI</name>
<gene>
    <name evidence="10" type="ORF">FA10DRAFT_300432</name>
</gene>
<dbReference type="InParanoid" id="A0A316YS60"/>
<dbReference type="PANTHER" id="PTHR24305:SF187">
    <property type="entry name" value="P450, PUTATIVE (EUROFUNG)-RELATED"/>
    <property type="match status" value="1"/>
</dbReference>
<dbReference type="Gene3D" id="1.10.630.10">
    <property type="entry name" value="Cytochrome P450"/>
    <property type="match status" value="1"/>
</dbReference>
<keyword evidence="9" id="KW-0812">Transmembrane</keyword>
<feature type="transmembrane region" description="Helical" evidence="9">
    <location>
        <begin position="20"/>
        <end position="37"/>
    </location>
</feature>
<evidence type="ECO:0000256" key="3">
    <source>
        <dbReference type="ARBA" id="ARBA00022723"/>
    </source>
</evidence>
<keyword evidence="11" id="KW-1185">Reference proteome</keyword>
<keyword evidence="7 8" id="KW-0349">Heme</keyword>
<dbReference type="RefSeq" id="XP_025379054.1">
    <property type="nucleotide sequence ID" value="XM_025524846.1"/>
</dbReference>
<evidence type="ECO:0000256" key="6">
    <source>
        <dbReference type="ARBA" id="ARBA00023033"/>
    </source>
</evidence>
<organism evidence="10 11">
    <name type="scientific">Acaromyces ingoldii</name>
    <dbReference type="NCBI Taxonomy" id="215250"/>
    <lineage>
        <taxon>Eukaryota</taxon>
        <taxon>Fungi</taxon>
        <taxon>Dikarya</taxon>
        <taxon>Basidiomycota</taxon>
        <taxon>Ustilaginomycotina</taxon>
        <taxon>Exobasidiomycetes</taxon>
        <taxon>Exobasidiales</taxon>
        <taxon>Cryptobasidiaceae</taxon>
        <taxon>Acaromyces</taxon>
    </lineage>
</organism>
<comment type="similarity">
    <text evidence="2 8">Belongs to the cytochrome P450 family.</text>
</comment>
<reference evidence="10 11" key="1">
    <citation type="journal article" date="2018" name="Mol. Biol. Evol.">
        <title>Broad Genomic Sampling Reveals a Smut Pathogenic Ancestry of the Fungal Clade Ustilaginomycotina.</title>
        <authorList>
            <person name="Kijpornyongpan T."/>
            <person name="Mondo S.J."/>
            <person name="Barry K."/>
            <person name="Sandor L."/>
            <person name="Lee J."/>
            <person name="Lipzen A."/>
            <person name="Pangilinan J."/>
            <person name="LaButti K."/>
            <person name="Hainaut M."/>
            <person name="Henrissat B."/>
            <person name="Grigoriev I.V."/>
            <person name="Spatafora J.W."/>
            <person name="Aime M.C."/>
        </authorList>
    </citation>
    <scope>NUCLEOTIDE SEQUENCE [LARGE SCALE GENOMIC DNA]</scope>
    <source>
        <strain evidence="10 11">MCA 4198</strain>
    </source>
</reference>
<keyword evidence="5 7" id="KW-0408">Iron</keyword>
<dbReference type="PRINTS" id="PR00463">
    <property type="entry name" value="EP450I"/>
</dbReference>
<dbReference type="GO" id="GO:0004497">
    <property type="term" value="F:monooxygenase activity"/>
    <property type="evidence" value="ECO:0007669"/>
    <property type="project" value="UniProtKB-KW"/>
</dbReference>
<dbReference type="InterPro" id="IPR001128">
    <property type="entry name" value="Cyt_P450"/>
</dbReference>
<dbReference type="Pfam" id="PF00067">
    <property type="entry name" value="p450"/>
    <property type="match status" value="1"/>
</dbReference>
<evidence type="ECO:0000256" key="1">
    <source>
        <dbReference type="ARBA" id="ARBA00001971"/>
    </source>
</evidence>
<keyword evidence="6 8" id="KW-0503">Monooxygenase</keyword>
<dbReference type="GO" id="GO:0016705">
    <property type="term" value="F:oxidoreductase activity, acting on paired donors, with incorporation or reduction of molecular oxygen"/>
    <property type="evidence" value="ECO:0007669"/>
    <property type="project" value="InterPro"/>
</dbReference>
<evidence type="ECO:0000313" key="11">
    <source>
        <dbReference type="Proteomes" id="UP000245768"/>
    </source>
</evidence>
<evidence type="ECO:0000256" key="8">
    <source>
        <dbReference type="RuleBase" id="RU000461"/>
    </source>
</evidence>
<dbReference type="STRING" id="215250.A0A316YS60"/>
<evidence type="ECO:0000256" key="2">
    <source>
        <dbReference type="ARBA" id="ARBA00010617"/>
    </source>
</evidence>
<feature type="transmembrane region" description="Helical" evidence="9">
    <location>
        <begin position="74"/>
        <end position="98"/>
    </location>
</feature>
<dbReference type="InterPro" id="IPR050121">
    <property type="entry name" value="Cytochrome_P450_monoxygenase"/>
</dbReference>
<dbReference type="PANTHER" id="PTHR24305">
    <property type="entry name" value="CYTOCHROME P450"/>
    <property type="match status" value="1"/>
</dbReference>
<keyword evidence="9" id="KW-1133">Transmembrane helix</keyword>
<protein>
    <submittedName>
        <fullName evidence="10">Cytochrome P450</fullName>
    </submittedName>
</protein>
<dbReference type="PRINTS" id="PR00385">
    <property type="entry name" value="P450"/>
</dbReference>
<sequence>MKQTALSVSVEDLKVPYNQLVTIAIPSAFALLFHLAVQYREPYSHHFLIGLASTLTALTVVLHDEWKITHSAAFSVALSMFGVFTVTIFTSMAIYRVFFHPLRNIPGLLSCKLSMWSWPITDWFGTRQYKIQDMHKNLGDVVRIGPREVSCSDPSALTAIYGPTGAGAKTVRGPWYGAQSMIPHVHSLQNEPTLPEHNRRRRDWDPAFSTKALSGYHENIYRNADMLLDQIEKLSKKGPFDLKESLLCFGFDMMGELGFARSFGTLKDGKTSHVVHLVELGVRAINTIGNVPYLAHIMRFLPSPIQAFESWLEAAVKWRMSKQGEREFVDADIFAFLLGEEGKQRRKLDKRELQQDCMLVVVAGSDTTSNALAFCLYELARQPRLVEMIREELEVHFPNGAKPENFDVLRDDAPLLNACLHEVLRLWPPVPSGLQRTTTTEMTLPNGNSSVVVPPNTVVSTHTWTMHRDPRNFHKPNNFLPERWINEPKSKREVHNAKAWSPFGFGTTSCIGKNLAYMEMRLVLAQFIMRFDFTMEPADAQDFRDSIRDQFVSAAGQMICSVSPRHQW</sequence>
<keyword evidence="4 8" id="KW-0560">Oxidoreductase</keyword>
<dbReference type="InterPro" id="IPR036396">
    <property type="entry name" value="Cyt_P450_sf"/>
</dbReference>
<evidence type="ECO:0000313" key="10">
    <source>
        <dbReference type="EMBL" id="PWN91856.1"/>
    </source>
</evidence>
<dbReference type="InterPro" id="IPR002401">
    <property type="entry name" value="Cyt_P450_E_grp-I"/>
</dbReference>
<dbReference type="AlphaFoldDB" id="A0A316YS60"/>
<dbReference type="CDD" id="cd11061">
    <property type="entry name" value="CYP67-like"/>
    <property type="match status" value="1"/>
</dbReference>
<dbReference type="GO" id="GO:0020037">
    <property type="term" value="F:heme binding"/>
    <property type="evidence" value="ECO:0007669"/>
    <property type="project" value="InterPro"/>
</dbReference>
<evidence type="ECO:0000256" key="4">
    <source>
        <dbReference type="ARBA" id="ARBA00023002"/>
    </source>
</evidence>
<dbReference type="InterPro" id="IPR017972">
    <property type="entry name" value="Cyt_P450_CS"/>
</dbReference>
<dbReference type="GeneID" id="37046762"/>